<dbReference type="PaxDb" id="39947-A0A0P0V074"/>
<evidence type="ECO:0000313" key="2">
    <source>
        <dbReference type="EMBL" id="BAS71258.1"/>
    </source>
</evidence>
<evidence type="ECO:0000256" key="1">
    <source>
        <dbReference type="SAM" id="Phobius"/>
    </source>
</evidence>
<reference evidence="2 3" key="2">
    <citation type="journal article" date="2013" name="Plant Cell Physiol.">
        <title>Rice Annotation Project Database (RAP-DB): an integrative and interactive database for rice genomics.</title>
        <authorList>
            <person name="Sakai H."/>
            <person name="Lee S.S."/>
            <person name="Tanaka T."/>
            <person name="Numa H."/>
            <person name="Kim J."/>
            <person name="Kawahara Y."/>
            <person name="Wakimoto H."/>
            <person name="Yang C.C."/>
            <person name="Iwamoto M."/>
            <person name="Abe T."/>
            <person name="Yamada Y."/>
            <person name="Muto A."/>
            <person name="Inokuchi H."/>
            <person name="Ikemura T."/>
            <person name="Matsumoto T."/>
            <person name="Sasaki T."/>
            <person name="Itoh T."/>
        </authorList>
    </citation>
    <scope>NUCLEOTIDE SEQUENCE [LARGE SCALE GENOMIC DNA]</scope>
    <source>
        <strain evidence="3">cv. Nipponbare</strain>
    </source>
</reference>
<dbReference type="Proteomes" id="UP000059680">
    <property type="component" value="Chromosome 1"/>
</dbReference>
<keyword evidence="1" id="KW-0812">Transmembrane</keyword>
<dbReference type="EMBL" id="AP014957">
    <property type="protein sequence ID" value="BAS71258.1"/>
    <property type="molecule type" value="Genomic_DNA"/>
</dbReference>
<dbReference type="InParanoid" id="A0A0P0V074"/>
<feature type="transmembrane region" description="Helical" evidence="1">
    <location>
        <begin position="48"/>
        <end position="66"/>
    </location>
</feature>
<evidence type="ECO:0000313" key="3">
    <source>
        <dbReference type="Proteomes" id="UP000059680"/>
    </source>
</evidence>
<organism evidence="2 3">
    <name type="scientific">Oryza sativa subsp. japonica</name>
    <name type="common">Rice</name>
    <dbReference type="NCBI Taxonomy" id="39947"/>
    <lineage>
        <taxon>Eukaryota</taxon>
        <taxon>Viridiplantae</taxon>
        <taxon>Streptophyta</taxon>
        <taxon>Embryophyta</taxon>
        <taxon>Tracheophyta</taxon>
        <taxon>Spermatophyta</taxon>
        <taxon>Magnoliopsida</taxon>
        <taxon>Liliopsida</taxon>
        <taxon>Poales</taxon>
        <taxon>Poaceae</taxon>
        <taxon>BOP clade</taxon>
        <taxon>Oryzoideae</taxon>
        <taxon>Oryzeae</taxon>
        <taxon>Oryzinae</taxon>
        <taxon>Oryza</taxon>
        <taxon>Oryza sativa</taxon>
    </lineage>
</organism>
<keyword evidence="1" id="KW-0472">Membrane</keyword>
<gene>
    <name evidence="2" type="ordered locus">Os01g0239150</name>
    <name evidence="2" type="ORF">OSNPB_010239150</name>
</gene>
<name>A0A0P0V074_ORYSJ</name>
<proteinExistence type="predicted"/>
<keyword evidence="1" id="KW-1133">Transmembrane helix</keyword>
<reference evidence="3" key="1">
    <citation type="journal article" date="2005" name="Nature">
        <title>The map-based sequence of the rice genome.</title>
        <authorList>
            <consortium name="International rice genome sequencing project (IRGSP)"/>
            <person name="Matsumoto T."/>
            <person name="Wu J."/>
            <person name="Kanamori H."/>
            <person name="Katayose Y."/>
            <person name="Fujisawa M."/>
            <person name="Namiki N."/>
            <person name="Mizuno H."/>
            <person name="Yamamoto K."/>
            <person name="Antonio B.A."/>
            <person name="Baba T."/>
            <person name="Sakata K."/>
            <person name="Nagamura Y."/>
            <person name="Aoki H."/>
            <person name="Arikawa K."/>
            <person name="Arita K."/>
            <person name="Bito T."/>
            <person name="Chiden Y."/>
            <person name="Fujitsuka N."/>
            <person name="Fukunaka R."/>
            <person name="Hamada M."/>
            <person name="Harada C."/>
            <person name="Hayashi A."/>
            <person name="Hijishita S."/>
            <person name="Honda M."/>
            <person name="Hosokawa S."/>
            <person name="Ichikawa Y."/>
            <person name="Idonuma A."/>
            <person name="Iijima M."/>
            <person name="Ikeda M."/>
            <person name="Ikeno M."/>
            <person name="Ito K."/>
            <person name="Ito S."/>
            <person name="Ito T."/>
            <person name="Ito Y."/>
            <person name="Ito Y."/>
            <person name="Iwabuchi A."/>
            <person name="Kamiya K."/>
            <person name="Karasawa W."/>
            <person name="Kurita K."/>
            <person name="Katagiri S."/>
            <person name="Kikuta A."/>
            <person name="Kobayashi H."/>
            <person name="Kobayashi N."/>
            <person name="Machita K."/>
            <person name="Maehara T."/>
            <person name="Masukawa M."/>
            <person name="Mizubayashi T."/>
            <person name="Mukai Y."/>
            <person name="Nagasaki H."/>
            <person name="Nagata Y."/>
            <person name="Naito S."/>
            <person name="Nakashima M."/>
            <person name="Nakama Y."/>
            <person name="Nakamichi Y."/>
            <person name="Nakamura M."/>
            <person name="Meguro A."/>
            <person name="Negishi M."/>
            <person name="Ohta I."/>
            <person name="Ohta T."/>
            <person name="Okamoto M."/>
            <person name="Ono N."/>
            <person name="Saji S."/>
            <person name="Sakaguchi M."/>
            <person name="Sakai K."/>
            <person name="Shibata M."/>
            <person name="Shimokawa T."/>
            <person name="Song J."/>
            <person name="Takazaki Y."/>
            <person name="Terasawa K."/>
            <person name="Tsugane M."/>
            <person name="Tsuji K."/>
            <person name="Ueda S."/>
            <person name="Waki K."/>
            <person name="Yamagata H."/>
            <person name="Yamamoto M."/>
            <person name="Yamamoto S."/>
            <person name="Yamane H."/>
            <person name="Yoshiki S."/>
            <person name="Yoshihara R."/>
            <person name="Yukawa K."/>
            <person name="Zhong H."/>
            <person name="Yano M."/>
            <person name="Yuan Q."/>
            <person name="Ouyang S."/>
            <person name="Liu J."/>
            <person name="Jones K.M."/>
            <person name="Gansberger K."/>
            <person name="Moffat K."/>
            <person name="Hill J."/>
            <person name="Bera J."/>
            <person name="Fadrosh D."/>
            <person name="Jin S."/>
            <person name="Johri S."/>
            <person name="Kim M."/>
            <person name="Overton L."/>
            <person name="Reardon M."/>
            <person name="Tsitrin T."/>
            <person name="Vuong H."/>
            <person name="Weaver B."/>
            <person name="Ciecko A."/>
            <person name="Tallon L."/>
            <person name="Jackson J."/>
            <person name="Pai G."/>
            <person name="Aken S.V."/>
            <person name="Utterback T."/>
            <person name="Reidmuller S."/>
            <person name="Feldblyum T."/>
            <person name="Hsiao J."/>
            <person name="Zismann V."/>
            <person name="Iobst S."/>
            <person name="de Vazeille A.R."/>
            <person name="Buell C.R."/>
            <person name="Ying K."/>
            <person name="Li Y."/>
            <person name="Lu T."/>
            <person name="Huang Y."/>
            <person name="Zhao Q."/>
            <person name="Feng Q."/>
            <person name="Zhang L."/>
            <person name="Zhu J."/>
            <person name="Weng Q."/>
            <person name="Mu J."/>
            <person name="Lu Y."/>
            <person name="Fan D."/>
            <person name="Liu Y."/>
            <person name="Guan J."/>
            <person name="Zhang Y."/>
            <person name="Yu S."/>
            <person name="Liu X."/>
            <person name="Zhang Y."/>
            <person name="Hong G."/>
            <person name="Han B."/>
            <person name="Choisne N."/>
            <person name="Demange N."/>
            <person name="Orjeda G."/>
            <person name="Samain S."/>
            <person name="Cattolico L."/>
            <person name="Pelletier E."/>
            <person name="Couloux A."/>
            <person name="Segurens B."/>
            <person name="Wincker P."/>
            <person name="D'Hont A."/>
            <person name="Scarpelli C."/>
            <person name="Weissenbach J."/>
            <person name="Salanoubat M."/>
            <person name="Quetier F."/>
            <person name="Yu Y."/>
            <person name="Kim H.R."/>
            <person name="Rambo T."/>
            <person name="Currie J."/>
            <person name="Collura K."/>
            <person name="Luo M."/>
            <person name="Yang T."/>
            <person name="Ammiraju J.S.S."/>
            <person name="Engler F."/>
            <person name="Soderlund C."/>
            <person name="Wing R.A."/>
            <person name="Palmer L.E."/>
            <person name="de la Bastide M."/>
            <person name="Spiegel L."/>
            <person name="Nascimento L."/>
            <person name="Zutavern T."/>
            <person name="O'Shaughnessy A."/>
            <person name="Dike S."/>
            <person name="Dedhia N."/>
            <person name="Preston R."/>
            <person name="Balija V."/>
            <person name="McCombie W.R."/>
            <person name="Chow T."/>
            <person name="Chen H."/>
            <person name="Chung M."/>
            <person name="Chen C."/>
            <person name="Shaw J."/>
            <person name="Wu H."/>
            <person name="Hsiao K."/>
            <person name="Chao Y."/>
            <person name="Chu M."/>
            <person name="Cheng C."/>
            <person name="Hour A."/>
            <person name="Lee P."/>
            <person name="Lin S."/>
            <person name="Lin Y."/>
            <person name="Liou J."/>
            <person name="Liu S."/>
            <person name="Hsing Y."/>
            <person name="Raghuvanshi S."/>
            <person name="Mohanty A."/>
            <person name="Bharti A.K."/>
            <person name="Gaur A."/>
            <person name="Gupta V."/>
            <person name="Kumar D."/>
            <person name="Ravi V."/>
            <person name="Vij S."/>
            <person name="Kapur A."/>
            <person name="Khurana P."/>
            <person name="Khurana P."/>
            <person name="Khurana J.P."/>
            <person name="Tyagi A.K."/>
            <person name="Gaikwad K."/>
            <person name="Singh A."/>
            <person name="Dalal V."/>
            <person name="Srivastava S."/>
            <person name="Dixit A."/>
            <person name="Pal A.K."/>
            <person name="Ghazi I.A."/>
            <person name="Yadav M."/>
            <person name="Pandit A."/>
            <person name="Bhargava A."/>
            <person name="Sureshbabu K."/>
            <person name="Batra K."/>
            <person name="Sharma T.R."/>
            <person name="Mohapatra T."/>
            <person name="Singh N.K."/>
            <person name="Messing J."/>
            <person name="Nelson A.B."/>
            <person name="Fuks G."/>
            <person name="Kavchok S."/>
            <person name="Keizer G."/>
            <person name="Linton E."/>
            <person name="Llaca V."/>
            <person name="Song R."/>
            <person name="Tanyolac B."/>
            <person name="Young S."/>
            <person name="Ho-Il K."/>
            <person name="Hahn J.H."/>
            <person name="Sangsakoo G."/>
            <person name="Vanavichit A."/>
            <person name="de Mattos Luiz.A.T."/>
            <person name="Zimmer P.D."/>
            <person name="Malone G."/>
            <person name="Dellagostin O."/>
            <person name="de Oliveira A.C."/>
            <person name="Bevan M."/>
            <person name="Bancroft I."/>
            <person name="Minx P."/>
            <person name="Cordum H."/>
            <person name="Wilson R."/>
            <person name="Cheng Z."/>
            <person name="Jin W."/>
            <person name="Jiang J."/>
            <person name="Leong S.A."/>
            <person name="Iwama H."/>
            <person name="Gojobori T."/>
            <person name="Itoh T."/>
            <person name="Niimura Y."/>
            <person name="Fujii Y."/>
            <person name="Habara T."/>
            <person name="Sakai H."/>
            <person name="Sato Y."/>
            <person name="Wilson G."/>
            <person name="Kumar K."/>
            <person name="McCouch S."/>
            <person name="Juretic N."/>
            <person name="Hoen D."/>
            <person name="Wright S."/>
            <person name="Bruskiewich R."/>
            <person name="Bureau T."/>
            <person name="Miyao A."/>
            <person name="Hirochika H."/>
            <person name="Nishikawa T."/>
            <person name="Kadowaki K."/>
            <person name="Sugiura M."/>
            <person name="Burr B."/>
            <person name="Sasaki T."/>
        </authorList>
    </citation>
    <scope>NUCLEOTIDE SEQUENCE [LARGE SCALE GENOMIC DNA]</scope>
    <source>
        <strain evidence="3">cv. Nipponbare</strain>
    </source>
</reference>
<reference evidence="2 3" key="3">
    <citation type="journal article" date="2013" name="Rice">
        <title>Improvement of the Oryza sativa Nipponbare reference genome using next generation sequence and optical map data.</title>
        <authorList>
            <person name="Kawahara Y."/>
            <person name="de la Bastide M."/>
            <person name="Hamilton J.P."/>
            <person name="Kanamori H."/>
            <person name="McCombie W.R."/>
            <person name="Ouyang S."/>
            <person name="Schwartz D.C."/>
            <person name="Tanaka T."/>
            <person name="Wu J."/>
            <person name="Zhou S."/>
            <person name="Childs K.L."/>
            <person name="Davidson R.M."/>
            <person name="Lin H."/>
            <person name="Quesada-Ocampo L."/>
            <person name="Vaillancourt B."/>
            <person name="Sakai H."/>
            <person name="Lee S.S."/>
            <person name="Kim J."/>
            <person name="Numa H."/>
            <person name="Itoh T."/>
            <person name="Buell C.R."/>
            <person name="Matsumoto T."/>
        </authorList>
    </citation>
    <scope>NUCLEOTIDE SEQUENCE [LARGE SCALE GENOMIC DNA]</scope>
    <source>
        <strain evidence="3">cv. Nipponbare</strain>
    </source>
</reference>
<dbReference type="Gramene" id="Os01t0239150-00">
    <property type="protein sequence ID" value="Os01t0239150-00"/>
    <property type="gene ID" value="Os01g0239150"/>
</dbReference>
<accession>A0A0P0V074</accession>
<protein>
    <submittedName>
        <fullName evidence="2">Os01g0239150 protein</fullName>
    </submittedName>
</protein>
<feature type="non-terminal residue" evidence="2">
    <location>
        <position position="1"/>
    </location>
</feature>
<dbReference type="AlphaFoldDB" id="A0A0P0V074"/>
<sequence length="99" mass="10409">MGTTRVEGRCSRTSRTRGRLPLEPFFPYLIIDCAFLGITKDLKGLGDLLELGLGLLLVVGGVLVGVPPHGELVVGLLEVVVPGAAVDAEDLVVVDPHLP</sequence>
<keyword evidence="3" id="KW-1185">Reference proteome</keyword>